<gene>
    <name evidence="1" type="ORF">TMPK1_38830</name>
</gene>
<sequence>MDSVPAKTKNVFVTVTQRDDGSLTWTYDNHPGSGDNLDVTTAETIIYTLTNSPGFQFCEPPDVYKDPNSQLFDPNYAAKTCQVTDVDTVQSATAMGIYLYVKELKTDTVYQSPDPEITNTEGP</sequence>
<dbReference type="Proteomes" id="UP000681075">
    <property type="component" value="Unassembled WGS sequence"/>
</dbReference>
<comment type="caution">
    <text evidence="1">The sequence shown here is derived from an EMBL/GenBank/DDBJ whole genome shotgun (WGS) entry which is preliminary data.</text>
</comment>
<dbReference type="InterPro" id="IPR015078">
    <property type="entry name" value="DP-EP"/>
</dbReference>
<dbReference type="Pfam" id="PF08985">
    <property type="entry name" value="DP-EP"/>
    <property type="match status" value="1"/>
</dbReference>
<keyword evidence="2" id="KW-1185">Reference proteome</keyword>
<organism evidence="1 2">
    <name type="scientific">Roseiterribacter gracilis</name>
    <dbReference type="NCBI Taxonomy" id="2812848"/>
    <lineage>
        <taxon>Bacteria</taxon>
        <taxon>Pseudomonadati</taxon>
        <taxon>Pseudomonadota</taxon>
        <taxon>Alphaproteobacteria</taxon>
        <taxon>Rhodospirillales</taxon>
        <taxon>Roseiterribacteraceae</taxon>
        <taxon>Roseiterribacter</taxon>
    </lineage>
</organism>
<dbReference type="AlphaFoldDB" id="A0A8S8XKI6"/>
<protein>
    <submittedName>
        <fullName evidence="1">Uncharacterized protein</fullName>
    </submittedName>
</protein>
<evidence type="ECO:0000313" key="2">
    <source>
        <dbReference type="Proteomes" id="UP000681075"/>
    </source>
</evidence>
<accession>A0A8S8XKI6</accession>
<dbReference type="EMBL" id="BOPV01000001">
    <property type="protein sequence ID" value="GIL41646.1"/>
    <property type="molecule type" value="Genomic_DNA"/>
</dbReference>
<proteinExistence type="predicted"/>
<evidence type="ECO:0000313" key="1">
    <source>
        <dbReference type="EMBL" id="GIL41646.1"/>
    </source>
</evidence>
<dbReference type="RefSeq" id="WP_420245220.1">
    <property type="nucleotide sequence ID" value="NZ_BOPV01000001.1"/>
</dbReference>
<reference evidence="1" key="1">
    <citation type="submission" date="2021-02" db="EMBL/GenBank/DDBJ databases">
        <title>Genome sequence of Rhodospirillales sp. strain TMPK1 isolated from soil.</title>
        <authorList>
            <person name="Nakai R."/>
            <person name="Kusada H."/>
            <person name="Tamaki H."/>
        </authorList>
    </citation>
    <scope>NUCLEOTIDE SEQUENCE</scope>
    <source>
        <strain evidence="1">TMPK1</strain>
    </source>
</reference>
<name>A0A8S8XKI6_9PROT</name>